<organism evidence="3 4">
    <name type="scientific">Mesopusillimonas faecipullorum</name>
    <dbReference type="NCBI Taxonomy" id="2755040"/>
    <lineage>
        <taxon>Bacteria</taxon>
        <taxon>Pseudomonadati</taxon>
        <taxon>Pseudomonadota</taxon>
        <taxon>Betaproteobacteria</taxon>
        <taxon>Burkholderiales</taxon>
        <taxon>Alcaligenaceae</taxon>
        <taxon>Mesopusillimonas</taxon>
    </lineage>
</organism>
<dbReference type="InterPro" id="IPR050272">
    <property type="entry name" value="Isochorismatase-like_hydrls"/>
</dbReference>
<sequence>MSAVHSLPSLPAARSALLVIDMQNDFCAQGGYMQRERNYKVGFAQAVADNIERLLSTAREVGMTVVWIHSIYDFKYLTAAHIAKRETEGCCLEGSWGAQAFQVEPQGDEMVIHKHHFSGFHGTTLDTYLRARGIQNLVFTGVATNVCVDSTLRQGFFLDYRIVLVEDCVGSNSQEGHRGTLATVRNNIGVVTTSESLMRHLRQSEDT</sequence>
<dbReference type="Gene3D" id="3.40.50.850">
    <property type="entry name" value="Isochorismatase-like"/>
    <property type="match status" value="1"/>
</dbReference>
<dbReference type="Pfam" id="PF00857">
    <property type="entry name" value="Isochorismatase"/>
    <property type="match status" value="1"/>
</dbReference>
<dbReference type="RefSeq" id="WP_226952795.1">
    <property type="nucleotide sequence ID" value="NZ_JACDXW010000001.1"/>
</dbReference>
<dbReference type="SUPFAM" id="SSF52499">
    <property type="entry name" value="Isochorismatase-like hydrolases"/>
    <property type="match status" value="1"/>
</dbReference>
<dbReference type="InterPro" id="IPR000868">
    <property type="entry name" value="Isochorismatase-like_dom"/>
</dbReference>
<keyword evidence="4" id="KW-1185">Reference proteome</keyword>
<evidence type="ECO:0000256" key="1">
    <source>
        <dbReference type="ARBA" id="ARBA00022801"/>
    </source>
</evidence>
<dbReference type="EMBL" id="JACDXW010000001">
    <property type="protein sequence ID" value="MCB5362566.1"/>
    <property type="molecule type" value="Genomic_DNA"/>
</dbReference>
<dbReference type="Proteomes" id="UP000776983">
    <property type="component" value="Unassembled WGS sequence"/>
</dbReference>
<evidence type="ECO:0000313" key="3">
    <source>
        <dbReference type="EMBL" id="MCB5362566.1"/>
    </source>
</evidence>
<protein>
    <submittedName>
        <fullName evidence="3">Cysteine hydrolase</fullName>
    </submittedName>
</protein>
<gene>
    <name evidence="3" type="ORF">H0484_02200</name>
</gene>
<proteinExistence type="predicted"/>
<dbReference type="PANTHER" id="PTHR43540">
    <property type="entry name" value="PEROXYUREIDOACRYLATE/UREIDOACRYLATE AMIDOHYDROLASE-RELATED"/>
    <property type="match status" value="1"/>
</dbReference>
<dbReference type="InterPro" id="IPR036380">
    <property type="entry name" value="Isochorismatase-like_sf"/>
</dbReference>
<feature type="domain" description="Isochorismatase-like" evidence="2">
    <location>
        <begin position="15"/>
        <end position="195"/>
    </location>
</feature>
<reference evidence="3 4" key="1">
    <citation type="submission" date="2020-07" db="EMBL/GenBank/DDBJ databases">
        <title>Pusillimonas sp. nov., isolated from poultry manure in Taiwan.</title>
        <authorList>
            <person name="Lin S.-Y."/>
            <person name="Tang Y.-S."/>
            <person name="Young C.-C."/>
        </authorList>
    </citation>
    <scope>NUCLEOTIDE SEQUENCE [LARGE SCALE GENOMIC DNA]</scope>
    <source>
        <strain evidence="3 4">CC-YST705</strain>
    </source>
</reference>
<name>A0ABS8C963_9BURK</name>
<accession>A0ABS8C963</accession>
<comment type="caution">
    <text evidence="3">The sequence shown here is derived from an EMBL/GenBank/DDBJ whole genome shotgun (WGS) entry which is preliminary data.</text>
</comment>
<dbReference type="PANTHER" id="PTHR43540:SF6">
    <property type="entry name" value="ISOCHORISMATASE-LIKE DOMAIN-CONTAINING PROTEIN"/>
    <property type="match status" value="1"/>
</dbReference>
<dbReference type="GO" id="GO:0016787">
    <property type="term" value="F:hydrolase activity"/>
    <property type="evidence" value="ECO:0007669"/>
    <property type="project" value="UniProtKB-KW"/>
</dbReference>
<keyword evidence="1 3" id="KW-0378">Hydrolase</keyword>
<evidence type="ECO:0000313" key="4">
    <source>
        <dbReference type="Proteomes" id="UP000776983"/>
    </source>
</evidence>
<dbReference type="CDD" id="cd00431">
    <property type="entry name" value="cysteine_hydrolases"/>
    <property type="match status" value="1"/>
</dbReference>
<evidence type="ECO:0000259" key="2">
    <source>
        <dbReference type="Pfam" id="PF00857"/>
    </source>
</evidence>